<evidence type="ECO:0000256" key="4">
    <source>
        <dbReference type="ARBA" id="ARBA00023163"/>
    </source>
</evidence>
<comment type="function">
    <text evidence="6 7">Recruits TFIIH to the initiation complex and stimulates the RNA polymerase II C-terminal domain kinase and DNA-dependent ATPase activities of TFIIH. Both TFIIH and TFIIE are required for promoter clearance by RNA polymerase.</text>
</comment>
<dbReference type="STRING" id="69332.A0A388JUF6"/>
<proteinExistence type="inferred from homology"/>
<feature type="region of interest" description="Disordered" evidence="8">
    <location>
        <begin position="48"/>
        <end position="79"/>
    </location>
</feature>
<dbReference type="AlphaFoldDB" id="A0A388JUF6"/>
<dbReference type="OrthoDB" id="3907302at2759"/>
<comment type="subunit">
    <text evidence="7">Tetramer of two alpha and two beta chains.</text>
</comment>
<evidence type="ECO:0000256" key="5">
    <source>
        <dbReference type="ARBA" id="ARBA00023242"/>
    </source>
</evidence>
<dbReference type="PIRSF" id="PIRSF016398">
    <property type="entry name" value="TFIIE-beta"/>
    <property type="match status" value="1"/>
</dbReference>
<evidence type="ECO:0000256" key="7">
    <source>
        <dbReference type="PIRNR" id="PIRNR016398"/>
    </source>
</evidence>
<keyword evidence="4 7" id="KW-0804">Transcription</keyword>
<dbReference type="InterPro" id="IPR003166">
    <property type="entry name" value="TFIIE_bsu_DNA-bd"/>
</dbReference>
<feature type="domain" description="TFIIE beta" evidence="9">
    <location>
        <begin position="82"/>
        <end position="157"/>
    </location>
</feature>
<dbReference type="GO" id="GO:0006367">
    <property type="term" value="P:transcription initiation at RNA polymerase II promoter"/>
    <property type="evidence" value="ECO:0007669"/>
    <property type="project" value="UniProtKB-UniRule"/>
</dbReference>
<protein>
    <recommendedName>
        <fullName evidence="7">Transcription initiation factor IIE subunit beta</fullName>
    </recommendedName>
</protein>
<comment type="subcellular location">
    <subcellularLocation>
        <location evidence="1 7">Nucleus</location>
    </subcellularLocation>
</comment>
<dbReference type="GO" id="GO:0001097">
    <property type="term" value="F:TFIIH-class transcription factor complex binding"/>
    <property type="evidence" value="ECO:0007669"/>
    <property type="project" value="TreeGrafter"/>
</dbReference>
<keyword evidence="3 7" id="KW-0238">DNA-binding</keyword>
<dbReference type="PANTHER" id="PTHR12716:SF8">
    <property type="entry name" value="TRANSCRIPTION INITIATION FACTOR IIE SUBUNIT BETA"/>
    <property type="match status" value="1"/>
</dbReference>
<dbReference type="Pfam" id="PF18121">
    <property type="entry name" value="TFA2_Winged_2"/>
    <property type="match status" value="1"/>
</dbReference>
<evidence type="ECO:0000256" key="1">
    <source>
        <dbReference type="ARBA" id="ARBA00004123"/>
    </source>
</evidence>
<organism evidence="10 11">
    <name type="scientific">Chara braunii</name>
    <name type="common">Braun's stonewort</name>
    <dbReference type="NCBI Taxonomy" id="69332"/>
    <lineage>
        <taxon>Eukaryota</taxon>
        <taxon>Viridiplantae</taxon>
        <taxon>Streptophyta</taxon>
        <taxon>Charophyceae</taxon>
        <taxon>Charales</taxon>
        <taxon>Characeae</taxon>
        <taxon>Chara</taxon>
    </lineage>
</organism>
<dbReference type="InterPro" id="IPR016656">
    <property type="entry name" value="TFIIE-bsu"/>
</dbReference>
<dbReference type="Pfam" id="PF02186">
    <property type="entry name" value="TFIIE_beta"/>
    <property type="match status" value="1"/>
</dbReference>
<dbReference type="GO" id="GO:0005673">
    <property type="term" value="C:transcription factor TFIIE complex"/>
    <property type="evidence" value="ECO:0007669"/>
    <property type="project" value="UniProtKB-UniRule"/>
</dbReference>
<evidence type="ECO:0000313" key="10">
    <source>
        <dbReference type="EMBL" id="GBG61434.1"/>
    </source>
</evidence>
<dbReference type="PROSITE" id="PS51351">
    <property type="entry name" value="TFIIE_BETA_C"/>
    <property type="match status" value="1"/>
</dbReference>
<evidence type="ECO:0000256" key="6">
    <source>
        <dbReference type="ARBA" id="ARBA00025581"/>
    </source>
</evidence>
<dbReference type="Gramene" id="GBG61434">
    <property type="protein sequence ID" value="GBG61434"/>
    <property type="gene ID" value="CBR_g21779"/>
</dbReference>
<accession>A0A388JUF6</accession>
<keyword evidence="2 7" id="KW-0805">Transcription regulation</keyword>
<sequence>MGSKLLQKQLQQFNSQQAAATKIVQKAAAERSAAVGSAAARAAYQSQLRPHQGGQYGEAATSSHSGTGKGPAAEVRRRPVLTDDAIKRIQSLPTGRHLKLVLDTLKEERRPLTPQQIKEYCGVDVNENKELFESLKNNPKARYDGHSFEYKSAYAVNNKDDLLRLIRTVPEGIPMADLEDSYPGIIEDAQELKAAGQAWLIQNSDSQKDIIYPNDPRIVIQVDEEIKQLVRSIEMPREFVTIERELEKIGSRPISNSLQRQAILGVPRHLQQKPKPRKKRENKRMKYTNFHLPELFRSIKMPD</sequence>
<gene>
    <name evidence="10" type="ORF">CBR_g21779</name>
</gene>
<dbReference type="GO" id="GO:0003677">
    <property type="term" value="F:DNA binding"/>
    <property type="evidence" value="ECO:0007669"/>
    <property type="project" value="UniProtKB-UniRule"/>
</dbReference>
<evidence type="ECO:0000259" key="9">
    <source>
        <dbReference type="PROSITE" id="PS51351"/>
    </source>
</evidence>
<dbReference type="Proteomes" id="UP000265515">
    <property type="component" value="Unassembled WGS sequence"/>
</dbReference>
<name>A0A388JUF6_CHABU</name>
<evidence type="ECO:0000256" key="8">
    <source>
        <dbReference type="SAM" id="MobiDB-lite"/>
    </source>
</evidence>
<keyword evidence="5 7" id="KW-0539">Nucleus</keyword>
<evidence type="ECO:0000256" key="3">
    <source>
        <dbReference type="ARBA" id="ARBA00023125"/>
    </source>
</evidence>
<evidence type="ECO:0000313" key="11">
    <source>
        <dbReference type="Proteomes" id="UP000265515"/>
    </source>
</evidence>
<comment type="caution">
    <text evidence="10">The sequence shown here is derived from an EMBL/GenBank/DDBJ whole genome shotgun (WGS) entry which is preliminary data.</text>
</comment>
<keyword evidence="11" id="KW-1185">Reference proteome</keyword>
<reference evidence="10 11" key="1">
    <citation type="journal article" date="2018" name="Cell">
        <title>The Chara Genome: Secondary Complexity and Implications for Plant Terrestrialization.</title>
        <authorList>
            <person name="Nishiyama T."/>
            <person name="Sakayama H."/>
            <person name="Vries J.D."/>
            <person name="Buschmann H."/>
            <person name="Saint-Marcoux D."/>
            <person name="Ullrich K.K."/>
            <person name="Haas F.B."/>
            <person name="Vanderstraeten L."/>
            <person name="Becker D."/>
            <person name="Lang D."/>
            <person name="Vosolsobe S."/>
            <person name="Rombauts S."/>
            <person name="Wilhelmsson P.K.I."/>
            <person name="Janitza P."/>
            <person name="Kern R."/>
            <person name="Heyl A."/>
            <person name="Rumpler F."/>
            <person name="Villalobos L.I.A.C."/>
            <person name="Clay J.M."/>
            <person name="Skokan R."/>
            <person name="Toyoda A."/>
            <person name="Suzuki Y."/>
            <person name="Kagoshima H."/>
            <person name="Schijlen E."/>
            <person name="Tajeshwar N."/>
            <person name="Catarino B."/>
            <person name="Hetherington A.J."/>
            <person name="Saltykova A."/>
            <person name="Bonnot C."/>
            <person name="Breuninger H."/>
            <person name="Symeonidi A."/>
            <person name="Radhakrishnan G.V."/>
            <person name="Van Nieuwerburgh F."/>
            <person name="Deforce D."/>
            <person name="Chang C."/>
            <person name="Karol K.G."/>
            <person name="Hedrich R."/>
            <person name="Ulvskov P."/>
            <person name="Glockner G."/>
            <person name="Delwiche C.F."/>
            <person name="Petrasek J."/>
            <person name="Van de Peer Y."/>
            <person name="Friml J."/>
            <person name="Beilby M."/>
            <person name="Dolan L."/>
            <person name="Kohara Y."/>
            <person name="Sugano S."/>
            <person name="Fujiyama A."/>
            <person name="Delaux P.-M."/>
            <person name="Quint M."/>
            <person name="TheiBen G."/>
            <person name="Hagemann M."/>
            <person name="Harholt J."/>
            <person name="Dunand C."/>
            <person name="Zachgo S."/>
            <person name="Langdale J."/>
            <person name="Maumus F."/>
            <person name="Straeten D.V.D."/>
            <person name="Gould S.B."/>
            <person name="Rensing S.A."/>
        </authorList>
    </citation>
    <scope>NUCLEOTIDE SEQUENCE [LARGE SCALE GENOMIC DNA]</scope>
    <source>
        <strain evidence="10 11">S276</strain>
    </source>
</reference>
<evidence type="ECO:0000256" key="2">
    <source>
        <dbReference type="ARBA" id="ARBA00023015"/>
    </source>
</evidence>
<dbReference type="InterPro" id="IPR040501">
    <property type="entry name" value="TFA2_Winged_2"/>
</dbReference>
<dbReference type="OMA" id="RSNITRW"/>
<dbReference type="PANTHER" id="PTHR12716">
    <property type="entry name" value="TRANSCRIPTION INITIATION FACTOR IIE, BETA SUBUNIT"/>
    <property type="match status" value="1"/>
</dbReference>
<comment type="similarity">
    <text evidence="7">Belongs to the TFIIE beta subunit family.</text>
</comment>
<dbReference type="EMBL" id="BFEA01000020">
    <property type="protein sequence ID" value="GBG61434.1"/>
    <property type="molecule type" value="Genomic_DNA"/>
</dbReference>